<dbReference type="SUPFAM" id="SSF53335">
    <property type="entry name" value="S-adenosyl-L-methionine-dependent methyltransferases"/>
    <property type="match status" value="1"/>
</dbReference>
<name>A0A7S0SKG0_9CHLO</name>
<reference evidence="2" key="1">
    <citation type="submission" date="2021-01" db="EMBL/GenBank/DDBJ databases">
        <authorList>
            <person name="Corre E."/>
            <person name="Pelletier E."/>
            <person name="Niang G."/>
            <person name="Scheremetjew M."/>
            <person name="Finn R."/>
            <person name="Kale V."/>
            <person name="Holt S."/>
            <person name="Cochrane G."/>
            <person name="Meng A."/>
            <person name="Brown T."/>
            <person name="Cohen L."/>
        </authorList>
    </citation>
    <scope>NUCLEOTIDE SEQUENCE</scope>
    <source>
        <strain evidence="2">SL-175</strain>
    </source>
</reference>
<dbReference type="InterPro" id="IPR029063">
    <property type="entry name" value="SAM-dependent_MTases_sf"/>
</dbReference>
<feature type="compositionally biased region" description="Low complexity" evidence="1">
    <location>
        <begin position="94"/>
        <end position="106"/>
    </location>
</feature>
<accession>A0A7S0SKG0</accession>
<proteinExistence type="predicted"/>
<protein>
    <recommendedName>
        <fullName evidence="3">Methyltransferase domain-containing protein</fullName>
    </recommendedName>
</protein>
<dbReference type="AlphaFoldDB" id="A0A7S0SKG0"/>
<feature type="region of interest" description="Disordered" evidence="1">
    <location>
        <begin position="85"/>
        <end position="106"/>
    </location>
</feature>
<sequence length="414" mass="45411">MSGSTAPSSPARPSRLATSRRPTIIWAFTGLVLGIVLGRAAPGSVSSAGSVTSPSQSGDEASDCAWARCCLDQCPDVRRPESSANVLTSSVAEGAGPTTATSADGTAAASASLERSCVPSPVEAASRFSEANVDGSDKTTFHSYHLMYGPFLAPYLDKPVNLLEIGVFDGASLSMWQRLFPNHEKIVGLGYGEGGAVATGFKKAISEKKVLYTGDQSNAEFLRKMKEDLGDERRFDVIIDDGSHVPWHQIFTFETMFDTWLKPGGLYIIEDIETSYWSKFNAKIYGYDVIDAGVGAPGSAVEKLKGIIDVVNRKFIRPETSDPEAYSVLRSKVDLLVSHVAFSENCVMLWKKPFPELESEWKTVEHRYTSYGKVPKPTVFGRLFNRKEQRYWELPRGKRGFMKKWLGGLSKSLF</sequence>
<gene>
    <name evidence="2" type="ORF">MANT1106_LOCUS11092</name>
</gene>
<evidence type="ECO:0000313" key="2">
    <source>
        <dbReference type="EMBL" id="CAD8708409.1"/>
    </source>
</evidence>
<dbReference type="Gene3D" id="3.40.50.150">
    <property type="entry name" value="Vaccinia Virus protein VP39"/>
    <property type="match status" value="1"/>
</dbReference>
<dbReference type="EMBL" id="HBFC01018607">
    <property type="protein sequence ID" value="CAD8708409.1"/>
    <property type="molecule type" value="Transcribed_RNA"/>
</dbReference>
<organism evidence="2">
    <name type="scientific">Mantoniella antarctica</name>
    <dbReference type="NCBI Taxonomy" id="81844"/>
    <lineage>
        <taxon>Eukaryota</taxon>
        <taxon>Viridiplantae</taxon>
        <taxon>Chlorophyta</taxon>
        <taxon>Mamiellophyceae</taxon>
        <taxon>Mamiellales</taxon>
        <taxon>Mamiellaceae</taxon>
        <taxon>Mantoniella</taxon>
    </lineage>
</organism>
<evidence type="ECO:0008006" key="3">
    <source>
        <dbReference type="Google" id="ProtNLM"/>
    </source>
</evidence>
<evidence type="ECO:0000256" key="1">
    <source>
        <dbReference type="SAM" id="MobiDB-lite"/>
    </source>
</evidence>